<dbReference type="Proteomes" id="UP000198902">
    <property type="component" value="Unassembled WGS sequence"/>
</dbReference>
<sequence length="93" mass="9930">MDDPLEDGAGSVVVTSVDRYDEVAVAIASAVATATELNPLELPPLSDIGVDPEALDVLFRLSHDPSRRFSFKYAGYLVSLFGDGTLTVDTLDE</sequence>
<organism evidence="2 3">
    <name type="scientific">Haloferax massiliensis</name>
    <dbReference type="NCBI Taxonomy" id="1476858"/>
    <lineage>
        <taxon>Archaea</taxon>
        <taxon>Methanobacteriati</taxon>
        <taxon>Methanobacteriota</taxon>
        <taxon>Stenosarchaea group</taxon>
        <taxon>Halobacteria</taxon>
        <taxon>Halobacteriales</taxon>
        <taxon>Haloferacaceae</taxon>
        <taxon>Haloferax</taxon>
    </lineage>
</organism>
<dbReference type="AlphaFoldDB" id="A0A0D6JT10"/>
<evidence type="ECO:0000259" key="1">
    <source>
        <dbReference type="Pfam" id="PF18545"/>
    </source>
</evidence>
<dbReference type="EMBL" id="CSTE01000002">
    <property type="protein sequence ID" value="CQR50740.1"/>
    <property type="molecule type" value="Genomic_DNA"/>
</dbReference>
<evidence type="ECO:0000313" key="2">
    <source>
        <dbReference type="EMBL" id="CQR50740.1"/>
    </source>
</evidence>
<dbReference type="Pfam" id="PF18545">
    <property type="entry name" value="HalOD1"/>
    <property type="match status" value="1"/>
</dbReference>
<keyword evidence="3" id="KW-1185">Reference proteome</keyword>
<gene>
    <name evidence="2" type="ORF">BN996_02223</name>
</gene>
<feature type="domain" description="Halobacterial output" evidence="1">
    <location>
        <begin position="20"/>
        <end position="89"/>
    </location>
</feature>
<reference evidence="3" key="1">
    <citation type="submission" date="2015-03" db="EMBL/GenBank/DDBJ databases">
        <authorList>
            <person name="Urmite Genomes"/>
        </authorList>
    </citation>
    <scope>NUCLEOTIDE SEQUENCE [LARGE SCALE GENOMIC DNA]</scope>
    <source>
        <strain evidence="3">Arc-Hr</strain>
    </source>
</reference>
<proteinExistence type="predicted"/>
<dbReference type="InterPro" id="IPR040624">
    <property type="entry name" value="HalOD1"/>
</dbReference>
<dbReference type="RefSeq" id="WP_089778968.1">
    <property type="nucleotide sequence ID" value="NZ_CABLRR010000002.1"/>
</dbReference>
<protein>
    <recommendedName>
        <fullName evidence="1">Halobacterial output domain-containing protein</fullName>
    </recommendedName>
</protein>
<accession>A0A0D6JT10</accession>
<dbReference type="OrthoDB" id="221929at2157"/>
<name>A0A0D6JT10_9EURY</name>
<evidence type="ECO:0000313" key="3">
    <source>
        <dbReference type="Proteomes" id="UP000198902"/>
    </source>
</evidence>